<accession>A0ABV2NW26</accession>
<dbReference type="NCBIfam" id="TIGR00647">
    <property type="entry name" value="DNA_bind_WhiA"/>
    <property type="match status" value="1"/>
</dbReference>
<dbReference type="EMBL" id="JBEPNZ010000001">
    <property type="protein sequence ID" value="MET3943789.1"/>
    <property type="molecule type" value="Genomic_DNA"/>
</dbReference>
<dbReference type="InterPro" id="IPR018478">
    <property type="entry name" value="Sporu_reg_WhiA_N_dom"/>
</dbReference>
<evidence type="ECO:0000259" key="5">
    <source>
        <dbReference type="Pfam" id="PF02650"/>
    </source>
</evidence>
<evidence type="ECO:0000313" key="9">
    <source>
        <dbReference type="Proteomes" id="UP001549139"/>
    </source>
</evidence>
<feature type="domain" description="Sporulation regulator WhiA C-terminal" evidence="5">
    <location>
        <begin position="245"/>
        <end position="325"/>
    </location>
</feature>
<protein>
    <recommendedName>
        <fullName evidence="4">Probable cell division protein WhiA</fullName>
    </recommendedName>
</protein>
<evidence type="ECO:0000256" key="3">
    <source>
        <dbReference type="ARBA" id="ARBA00023306"/>
    </source>
</evidence>
<dbReference type="GO" id="GO:0003677">
    <property type="term" value="F:DNA binding"/>
    <property type="evidence" value="ECO:0007669"/>
    <property type="project" value="UniProtKB-KW"/>
</dbReference>
<comment type="similarity">
    <text evidence="4">Belongs to the WhiA family.</text>
</comment>
<evidence type="ECO:0000256" key="4">
    <source>
        <dbReference type="HAMAP-Rule" id="MF_01420"/>
    </source>
</evidence>
<evidence type="ECO:0000259" key="6">
    <source>
        <dbReference type="Pfam" id="PF10298"/>
    </source>
</evidence>
<dbReference type="InterPro" id="IPR039518">
    <property type="entry name" value="WhiA_LAGLIDADG_dom"/>
</dbReference>
<comment type="function">
    <text evidence="4">Involved in cell division and chromosome segregation.</text>
</comment>
<evidence type="ECO:0000313" key="8">
    <source>
        <dbReference type="EMBL" id="MET3943789.1"/>
    </source>
</evidence>
<dbReference type="Proteomes" id="UP001549139">
    <property type="component" value="Unassembled WGS sequence"/>
</dbReference>
<evidence type="ECO:0000259" key="7">
    <source>
        <dbReference type="Pfam" id="PF14527"/>
    </source>
</evidence>
<dbReference type="HAMAP" id="MF_01420">
    <property type="entry name" value="HTH_type_WhiA"/>
    <property type="match status" value="1"/>
</dbReference>
<keyword evidence="3 4" id="KW-0131">Cell cycle</keyword>
<dbReference type="Pfam" id="PF02650">
    <property type="entry name" value="HTH_WhiA"/>
    <property type="match status" value="1"/>
</dbReference>
<dbReference type="InterPro" id="IPR003802">
    <property type="entry name" value="Sporulation_regulator_WhiA"/>
</dbReference>
<feature type="domain" description="Sporulation transcription regulator WhiA N-terminal" evidence="6">
    <location>
        <begin position="42"/>
        <end position="125"/>
    </location>
</feature>
<dbReference type="InterPro" id="IPR023054">
    <property type="entry name" value="Sporulation_regulator_WhiA_C"/>
</dbReference>
<dbReference type="PANTHER" id="PTHR37307">
    <property type="entry name" value="CELL DIVISION PROTEIN WHIA-RELATED"/>
    <property type="match status" value="1"/>
</dbReference>
<keyword evidence="2 4" id="KW-0238">DNA-binding</keyword>
<dbReference type="InterPro" id="IPR027434">
    <property type="entry name" value="Homing_endonucl"/>
</dbReference>
<reference evidence="8 9" key="1">
    <citation type="submission" date="2024-06" db="EMBL/GenBank/DDBJ databases">
        <title>Sequencing the genomes of 1000 actinobacteria strains.</title>
        <authorList>
            <person name="Klenk H.-P."/>
        </authorList>
    </citation>
    <scope>NUCLEOTIDE SEQUENCE [LARGE SCALE GENOMIC DNA]</scope>
    <source>
        <strain evidence="8 9">DSM 44265</strain>
    </source>
</reference>
<evidence type="ECO:0000256" key="1">
    <source>
        <dbReference type="ARBA" id="ARBA00022618"/>
    </source>
</evidence>
<proteinExistence type="inferred from homology"/>
<sequence length="343" mass="36339">MAPRDRLLGDSHLHDRRGEAPVALTAKVKDELLRATGGGLEARGAEATALIRFGGELRPAERGVAIVAGFAEEAVARRLARTLTDLCAVSAPVELIPASSASRDCRYEVRVGDGAADVIRSLKLVTASGHPVVGMPRQIISGPMAGVEAAWRGAFLARGRLTEPGRAASLEVACPGQEAALALVGLARRMGLTAKTRETRGIERVTLRDGEAIGILLSRMGAPAARIEWDTKRETRAATAKTNSRLATFDDANTRRSAQAAAAAAARVERAMDILGDDVPEHLAEAGFLRVEHRHASLEELGRLADPQMTKDAVAGRIRRLLSLADKRAAELGIEDTHGTATT</sequence>
<dbReference type="PANTHER" id="PTHR37307:SF1">
    <property type="entry name" value="CELL DIVISION PROTEIN WHIA-RELATED"/>
    <property type="match status" value="1"/>
</dbReference>
<evidence type="ECO:0000256" key="2">
    <source>
        <dbReference type="ARBA" id="ARBA00023125"/>
    </source>
</evidence>
<comment type="caution">
    <text evidence="8">The sequence shown here is derived from an EMBL/GenBank/DDBJ whole genome shotgun (WGS) entry which is preliminary data.</text>
</comment>
<organism evidence="8 9">
    <name type="scientific">Corynebacterium mucifaciens</name>
    <dbReference type="NCBI Taxonomy" id="57171"/>
    <lineage>
        <taxon>Bacteria</taxon>
        <taxon>Bacillati</taxon>
        <taxon>Actinomycetota</taxon>
        <taxon>Actinomycetes</taxon>
        <taxon>Mycobacteriales</taxon>
        <taxon>Corynebacteriaceae</taxon>
        <taxon>Corynebacterium</taxon>
    </lineage>
</organism>
<feature type="domain" description="WhiA LAGLIDADG-like" evidence="7">
    <location>
        <begin position="148"/>
        <end position="236"/>
    </location>
</feature>
<gene>
    <name evidence="4" type="primary">whiA</name>
    <name evidence="8" type="ORF">JOF50_000588</name>
</gene>
<dbReference type="Pfam" id="PF14527">
    <property type="entry name" value="LAGLIDADG_WhiA"/>
    <property type="match status" value="1"/>
</dbReference>
<dbReference type="Gene3D" id="3.10.28.10">
    <property type="entry name" value="Homing endonucleases"/>
    <property type="match status" value="1"/>
</dbReference>
<keyword evidence="9" id="KW-1185">Reference proteome</keyword>
<dbReference type="Pfam" id="PF10298">
    <property type="entry name" value="WhiA_N"/>
    <property type="match status" value="1"/>
</dbReference>
<name>A0ABV2NW26_9CORY</name>
<keyword evidence="1 4" id="KW-0132">Cell division</keyword>